<gene>
    <name evidence="3" type="ORF">EIP91_006976</name>
</gene>
<evidence type="ECO:0000256" key="1">
    <source>
        <dbReference type="SAM" id="MobiDB-lite"/>
    </source>
</evidence>
<name>A0A4V2MVG7_9APHY</name>
<feature type="region of interest" description="Disordered" evidence="1">
    <location>
        <begin position="152"/>
        <end position="177"/>
    </location>
</feature>
<protein>
    <submittedName>
        <fullName evidence="3">Uncharacterized protein</fullName>
    </submittedName>
</protein>
<evidence type="ECO:0000256" key="2">
    <source>
        <dbReference type="SAM" id="Phobius"/>
    </source>
</evidence>
<keyword evidence="2" id="KW-0472">Membrane</keyword>
<keyword evidence="4" id="KW-1185">Reference proteome</keyword>
<feature type="compositionally biased region" description="Polar residues" evidence="1">
    <location>
        <begin position="259"/>
        <end position="268"/>
    </location>
</feature>
<dbReference type="EMBL" id="RWJN01000378">
    <property type="protein sequence ID" value="TCD62367.1"/>
    <property type="molecule type" value="Genomic_DNA"/>
</dbReference>
<accession>A0A4V2MVG7</accession>
<proteinExistence type="predicted"/>
<organism evidence="3 4">
    <name type="scientific">Steccherinum ochraceum</name>
    <dbReference type="NCBI Taxonomy" id="92696"/>
    <lineage>
        <taxon>Eukaryota</taxon>
        <taxon>Fungi</taxon>
        <taxon>Dikarya</taxon>
        <taxon>Basidiomycota</taxon>
        <taxon>Agaricomycotina</taxon>
        <taxon>Agaricomycetes</taxon>
        <taxon>Polyporales</taxon>
        <taxon>Steccherinaceae</taxon>
        <taxon>Steccherinum</taxon>
    </lineage>
</organism>
<feature type="transmembrane region" description="Helical" evidence="2">
    <location>
        <begin position="184"/>
        <end position="207"/>
    </location>
</feature>
<comment type="caution">
    <text evidence="3">The sequence shown here is derived from an EMBL/GenBank/DDBJ whole genome shotgun (WGS) entry which is preliminary data.</text>
</comment>
<dbReference type="AlphaFoldDB" id="A0A4V2MVG7"/>
<keyword evidence="2" id="KW-1133">Transmembrane helix</keyword>
<feature type="compositionally biased region" description="Basic residues" evidence="1">
    <location>
        <begin position="400"/>
        <end position="410"/>
    </location>
</feature>
<feature type="region of interest" description="Disordered" evidence="1">
    <location>
        <begin position="241"/>
        <end position="268"/>
    </location>
</feature>
<dbReference type="Proteomes" id="UP000292702">
    <property type="component" value="Unassembled WGS sequence"/>
</dbReference>
<feature type="compositionally biased region" description="Low complexity" evidence="1">
    <location>
        <begin position="158"/>
        <end position="171"/>
    </location>
</feature>
<evidence type="ECO:0000313" key="4">
    <source>
        <dbReference type="Proteomes" id="UP000292702"/>
    </source>
</evidence>
<evidence type="ECO:0000313" key="3">
    <source>
        <dbReference type="EMBL" id="TCD62367.1"/>
    </source>
</evidence>
<reference evidence="3 4" key="1">
    <citation type="submission" date="2018-11" db="EMBL/GenBank/DDBJ databases">
        <title>Genome assembly of Steccherinum ochraceum LE-BIN_3174, the white-rot fungus of the Steccherinaceae family (The Residual Polyporoid clade, Polyporales, Basidiomycota).</title>
        <authorList>
            <person name="Fedorova T.V."/>
            <person name="Glazunova O.A."/>
            <person name="Landesman E.O."/>
            <person name="Moiseenko K.V."/>
            <person name="Psurtseva N.V."/>
            <person name="Savinova O.S."/>
            <person name="Shakhova N.V."/>
            <person name="Tyazhelova T.V."/>
            <person name="Vasina D.V."/>
        </authorList>
    </citation>
    <scope>NUCLEOTIDE SEQUENCE [LARGE SCALE GENOMIC DNA]</scope>
    <source>
        <strain evidence="3 4">LE-BIN_3174</strain>
    </source>
</reference>
<feature type="region of interest" description="Disordered" evidence="1">
    <location>
        <begin position="383"/>
        <end position="440"/>
    </location>
</feature>
<keyword evidence="2" id="KW-0812">Transmembrane</keyword>
<sequence length="440" mass="47664">MFAFHLLYAGILAAISYVSMVANTGLSVFQAVDLAGVPAFTFMRSLFVEITRPVQQANVDILESDYMSSIPTSPVTVTDLILRPPSLVPSVIVKTTTDLAIIPTTCKALLVLEAIKPVMARTEEDQQEPVCEWPSATPITLIEFSPAFAAPSLPPPASTSTSHPRPTARSPQSKTTCRSNISPALTIAVVCAVICASIPFLSTNFVLPRRCPDQQDHSSPCAASQHENISVREPKDGVIPTADIEENTPTPFSQPELISGSTSSEGVQEPLTTSETETAVSEIEVAHVQTVVEDSIQTPLSHNEAERTEVSEIKLIDEQTVANEEVEEILMDNVPVVEALEVGTTALTEQAEEIEEPSSVNSAPLVNTPIANDLVDQIIVPPVPTAPESEVEPEIAPSTRPKRRRGKRGGVRSETTRRRKNAERAELRAYDFNVDEEEED</sequence>